<feature type="chain" id="PRO_5003037216" evidence="5">
    <location>
        <begin position="30"/>
        <end position="308"/>
    </location>
</feature>
<sequence length="308" mass="35015">MPFKNNKSSLLLATLVFCLLIISTRIVEASLQHQKTFTIKAGLENYQSTVKLDNVACSFKFSTIACSELKKKEEPKKEEKTTIVSYSEAIKRLSKATCLNKVEGYWTYSYCLEGKIKQNHGAEVYQLGTFSKYNQDKGIFDNGEECALSGGKKVRRSTDVIYMCGMSTEIVSIREPQQCKYELIVTDPQLCGKDSPFPSYHHETSTSSITETSIYDHFEMKIEKTLFDNQYLCTVQSILRDLKSKPTSCFTYFSMTLDGKEDESSLTARAMHHGRIPFKNEELKYTKNGKQVKTTSSFDGSLDYIQVK</sequence>
<name>D2V376_NAEGR</name>
<dbReference type="InterPro" id="IPR044865">
    <property type="entry name" value="MRH_dom"/>
</dbReference>
<evidence type="ECO:0000256" key="3">
    <source>
        <dbReference type="ARBA" id="ARBA00022824"/>
    </source>
</evidence>
<dbReference type="GO" id="GO:0030968">
    <property type="term" value="P:endoplasmic reticulum unfolded protein response"/>
    <property type="evidence" value="ECO:0007669"/>
    <property type="project" value="InterPro"/>
</dbReference>
<keyword evidence="8" id="KW-1185">Reference proteome</keyword>
<evidence type="ECO:0000313" key="7">
    <source>
        <dbReference type="EMBL" id="EFC48585.1"/>
    </source>
</evidence>
<dbReference type="GO" id="GO:0005788">
    <property type="term" value="C:endoplasmic reticulum lumen"/>
    <property type="evidence" value="ECO:0007669"/>
    <property type="project" value="TreeGrafter"/>
</dbReference>
<feature type="domain" description="MRH" evidence="6">
    <location>
        <begin position="96"/>
        <end position="193"/>
    </location>
</feature>
<dbReference type="AlphaFoldDB" id="D2V376"/>
<dbReference type="EMBL" id="GG738850">
    <property type="protein sequence ID" value="EFC48585.1"/>
    <property type="molecule type" value="Genomic_DNA"/>
</dbReference>
<dbReference type="GeneID" id="8852446"/>
<dbReference type="InterPro" id="IPR009011">
    <property type="entry name" value="Man6P_isomerase_rcpt-bd_dom_sf"/>
</dbReference>
<protein>
    <submittedName>
        <fullName evidence="7">Predicted protein</fullName>
    </submittedName>
</protein>
<dbReference type="PANTHER" id="PTHR15414:SF0">
    <property type="entry name" value="ENDOPLASMIC RETICULUM LECTIN 1"/>
    <property type="match status" value="1"/>
</dbReference>
<evidence type="ECO:0000256" key="1">
    <source>
        <dbReference type="ARBA" id="ARBA00004240"/>
    </source>
</evidence>
<accession>D2V376</accession>
<dbReference type="InterPro" id="IPR045149">
    <property type="entry name" value="OS-9-like"/>
</dbReference>
<keyword evidence="2 5" id="KW-0732">Signal</keyword>
<evidence type="ECO:0000256" key="4">
    <source>
        <dbReference type="ARBA" id="ARBA00023157"/>
    </source>
</evidence>
<reference evidence="7 8" key="1">
    <citation type="journal article" date="2010" name="Cell">
        <title>The genome of Naegleria gruberi illuminates early eukaryotic versatility.</title>
        <authorList>
            <person name="Fritz-Laylin L.K."/>
            <person name="Prochnik S.E."/>
            <person name="Ginger M.L."/>
            <person name="Dacks J.B."/>
            <person name="Carpenter M.L."/>
            <person name="Field M.C."/>
            <person name="Kuo A."/>
            <person name="Paredez A."/>
            <person name="Chapman J."/>
            <person name="Pham J."/>
            <person name="Shu S."/>
            <person name="Neupane R."/>
            <person name="Cipriano M."/>
            <person name="Mancuso J."/>
            <person name="Tu H."/>
            <person name="Salamov A."/>
            <person name="Lindquist E."/>
            <person name="Shapiro H."/>
            <person name="Lucas S."/>
            <person name="Grigoriev I.V."/>
            <person name="Cande W.Z."/>
            <person name="Fulton C."/>
            <person name="Rokhsar D.S."/>
            <person name="Dawson S.C."/>
        </authorList>
    </citation>
    <scope>NUCLEOTIDE SEQUENCE [LARGE SCALE GENOMIC DNA]</scope>
    <source>
        <strain evidence="7 8">NEG-M</strain>
    </source>
</reference>
<evidence type="ECO:0000256" key="5">
    <source>
        <dbReference type="SAM" id="SignalP"/>
    </source>
</evidence>
<keyword evidence="3" id="KW-0256">Endoplasmic reticulum</keyword>
<dbReference type="InParanoid" id="D2V376"/>
<dbReference type="OMA" id="QICELDG"/>
<dbReference type="InterPro" id="IPR036607">
    <property type="entry name" value="PRKCSH"/>
</dbReference>
<feature type="signal peptide" evidence="5">
    <location>
        <begin position="1"/>
        <end position="29"/>
    </location>
</feature>
<organism evidence="8">
    <name type="scientific">Naegleria gruberi</name>
    <name type="common">Amoeba</name>
    <dbReference type="NCBI Taxonomy" id="5762"/>
    <lineage>
        <taxon>Eukaryota</taxon>
        <taxon>Discoba</taxon>
        <taxon>Heterolobosea</taxon>
        <taxon>Tetramitia</taxon>
        <taxon>Eutetramitia</taxon>
        <taxon>Vahlkampfiidae</taxon>
        <taxon>Naegleria</taxon>
    </lineage>
</organism>
<evidence type="ECO:0000313" key="8">
    <source>
        <dbReference type="Proteomes" id="UP000006671"/>
    </source>
</evidence>
<dbReference type="VEuPathDB" id="AmoebaDB:NAEGRDRAFT_63256"/>
<dbReference type="PROSITE" id="PS51914">
    <property type="entry name" value="MRH"/>
    <property type="match status" value="1"/>
</dbReference>
<evidence type="ECO:0000256" key="2">
    <source>
        <dbReference type="ARBA" id="ARBA00022729"/>
    </source>
</evidence>
<dbReference type="Gene3D" id="2.70.130.10">
    <property type="entry name" value="Mannose-6-phosphate receptor binding domain"/>
    <property type="match status" value="1"/>
</dbReference>
<dbReference type="OrthoDB" id="448954at2759"/>
<dbReference type="GO" id="GO:0030970">
    <property type="term" value="P:retrograde protein transport, ER to cytosol"/>
    <property type="evidence" value="ECO:0007669"/>
    <property type="project" value="TreeGrafter"/>
</dbReference>
<evidence type="ECO:0000259" key="6">
    <source>
        <dbReference type="PROSITE" id="PS51914"/>
    </source>
</evidence>
<comment type="subcellular location">
    <subcellularLocation>
        <location evidence="1">Endoplasmic reticulum</location>
    </subcellularLocation>
</comment>
<dbReference type="RefSeq" id="XP_002681329.1">
    <property type="nucleotide sequence ID" value="XM_002681283.1"/>
</dbReference>
<dbReference type="PANTHER" id="PTHR15414">
    <property type="entry name" value="OS-9-RELATED"/>
    <property type="match status" value="1"/>
</dbReference>
<keyword evidence="4" id="KW-1015">Disulfide bond</keyword>
<dbReference type="Proteomes" id="UP000006671">
    <property type="component" value="Unassembled WGS sequence"/>
</dbReference>
<dbReference type="Pfam" id="PF13015">
    <property type="entry name" value="PRKCSH_1"/>
    <property type="match status" value="1"/>
</dbReference>
<gene>
    <name evidence="7" type="ORF">NAEGRDRAFT_63256</name>
</gene>
<dbReference type="KEGG" id="ngr:NAEGRDRAFT_63256"/>
<proteinExistence type="predicted"/>
<dbReference type="STRING" id="5762.D2V376"/>